<protein>
    <submittedName>
        <fullName evidence="6">Recombinase family protein</fullName>
    </submittedName>
</protein>
<dbReference type="PANTHER" id="PTHR30461">
    <property type="entry name" value="DNA-INVERTASE FROM LAMBDOID PROPHAGE"/>
    <property type="match status" value="1"/>
</dbReference>
<keyword evidence="2" id="KW-0238">DNA-binding</keyword>
<keyword evidence="1" id="KW-0229">DNA integration</keyword>
<dbReference type="InterPro" id="IPR006118">
    <property type="entry name" value="Recombinase_CS"/>
</dbReference>
<evidence type="ECO:0000259" key="5">
    <source>
        <dbReference type="PROSITE" id="PS51736"/>
    </source>
</evidence>
<dbReference type="Proteomes" id="UP001223712">
    <property type="component" value="Unassembled WGS sequence"/>
</dbReference>
<reference evidence="7" key="1">
    <citation type="journal article" date="2019" name="Int. J. Syst. Evol. Microbiol.">
        <title>The Global Catalogue of Microorganisms (GCM) 10K type strain sequencing project: providing services to taxonomists for standard genome sequencing and annotation.</title>
        <authorList>
            <consortium name="The Broad Institute Genomics Platform"/>
            <consortium name="The Broad Institute Genome Sequencing Center for Infectious Disease"/>
            <person name="Wu L."/>
            <person name="Ma J."/>
        </authorList>
    </citation>
    <scope>NUCLEOTIDE SEQUENCE [LARGE SCALE GENOMIC DNA]</scope>
    <source>
        <strain evidence="7">CECT 7226</strain>
    </source>
</reference>
<dbReference type="RefSeq" id="WP_136998897.1">
    <property type="nucleotide sequence ID" value="NZ_JAUFQY010000001.1"/>
</dbReference>
<evidence type="ECO:0000313" key="7">
    <source>
        <dbReference type="Proteomes" id="UP001223712"/>
    </source>
</evidence>
<sequence>MKIAYVRVSTVDQSLESQVKAIHNKFGTDVKIVEEYGVSGTINGSERPELSKLLGDVTGLRKGDELIMWWFDRLGRNYHDAREMSQMLLKRGVVLKTVNQELVLQYTGKATEDMLVDVQLTLLAGIAENERQARLASAQAGRDKLSDDEWKEKFQGRKKNVQLHQQVIDELCADNPLSLRKIAKKLGCGVSSVQRIKKAMQGS</sequence>
<organism evidence="6 7">
    <name type="scientific">Vibrio artabrorum</name>
    <dbReference type="NCBI Taxonomy" id="446374"/>
    <lineage>
        <taxon>Bacteria</taxon>
        <taxon>Pseudomonadati</taxon>
        <taxon>Pseudomonadota</taxon>
        <taxon>Gammaproteobacteria</taxon>
        <taxon>Vibrionales</taxon>
        <taxon>Vibrionaceae</taxon>
        <taxon>Vibrio</taxon>
    </lineage>
</organism>
<dbReference type="CDD" id="cd03768">
    <property type="entry name" value="SR_ResInv"/>
    <property type="match status" value="1"/>
</dbReference>
<evidence type="ECO:0000256" key="2">
    <source>
        <dbReference type="ARBA" id="ARBA00023125"/>
    </source>
</evidence>
<dbReference type="Pfam" id="PF00239">
    <property type="entry name" value="Resolvase"/>
    <property type="match status" value="1"/>
</dbReference>
<dbReference type="SUPFAM" id="SSF53041">
    <property type="entry name" value="Resolvase-like"/>
    <property type="match status" value="1"/>
</dbReference>
<keyword evidence="3" id="KW-0233">DNA recombination</keyword>
<dbReference type="PROSITE" id="PS51736">
    <property type="entry name" value="RECOMBINASES_3"/>
    <property type="match status" value="1"/>
</dbReference>
<dbReference type="InterPro" id="IPR036162">
    <property type="entry name" value="Resolvase-like_N_sf"/>
</dbReference>
<feature type="domain" description="Resolvase/invertase-type recombinase catalytic" evidence="5">
    <location>
        <begin position="1"/>
        <end position="149"/>
    </location>
</feature>
<dbReference type="Gene3D" id="3.40.50.1390">
    <property type="entry name" value="Resolvase, N-terminal catalytic domain"/>
    <property type="match status" value="1"/>
</dbReference>
<dbReference type="PANTHER" id="PTHR30461:SF2">
    <property type="entry name" value="SERINE RECOMBINASE PINE-RELATED"/>
    <property type="match status" value="1"/>
</dbReference>
<dbReference type="SMART" id="SM00857">
    <property type="entry name" value="Resolvase"/>
    <property type="match status" value="1"/>
</dbReference>
<dbReference type="InterPro" id="IPR006119">
    <property type="entry name" value="Resolv_N"/>
</dbReference>
<keyword evidence="7" id="KW-1185">Reference proteome</keyword>
<comment type="caution">
    <text evidence="6">The sequence shown here is derived from an EMBL/GenBank/DDBJ whole genome shotgun (WGS) entry which is preliminary data.</text>
</comment>
<dbReference type="PROSITE" id="PS00397">
    <property type="entry name" value="RECOMBINASES_1"/>
    <property type="match status" value="1"/>
</dbReference>
<feature type="active site" description="O-(5'-phospho-DNA)-serine intermediate" evidence="4">
    <location>
        <position position="9"/>
    </location>
</feature>
<dbReference type="EMBL" id="JAUFQY010000001">
    <property type="protein sequence ID" value="MDN3701317.1"/>
    <property type="molecule type" value="Genomic_DNA"/>
</dbReference>
<evidence type="ECO:0000313" key="6">
    <source>
        <dbReference type="EMBL" id="MDN3701317.1"/>
    </source>
</evidence>
<name>A0ABT8CHW8_9VIBR</name>
<accession>A0ABT8CHW8</accession>
<evidence type="ECO:0000256" key="1">
    <source>
        <dbReference type="ARBA" id="ARBA00022908"/>
    </source>
</evidence>
<proteinExistence type="predicted"/>
<evidence type="ECO:0000256" key="3">
    <source>
        <dbReference type="ARBA" id="ARBA00023172"/>
    </source>
</evidence>
<evidence type="ECO:0000256" key="4">
    <source>
        <dbReference type="PROSITE-ProRule" id="PRU10137"/>
    </source>
</evidence>
<gene>
    <name evidence="6" type="ORF">QWY96_11215</name>
</gene>
<dbReference type="InterPro" id="IPR050639">
    <property type="entry name" value="SSR_resolvase"/>
</dbReference>